<dbReference type="OrthoDB" id="7659036at2"/>
<sequence>MATIEVGFMAFVAEGSPGIGAVRSVTRDKIVIYVENAGEFAVSLSAVRSVHDQKVILDPGKLEPKMLSAIGHAHDREDPNVAG</sequence>
<evidence type="ECO:0000313" key="1">
    <source>
        <dbReference type="EMBL" id="BAT59669.1"/>
    </source>
</evidence>
<protein>
    <submittedName>
        <fullName evidence="1">Uncharacterized protein</fullName>
    </submittedName>
</protein>
<dbReference type="EMBL" id="AP014946">
    <property type="protein sequence ID" value="BAT59669.1"/>
    <property type="molecule type" value="Genomic_DNA"/>
</dbReference>
<accession>A0A0S3PUL7</accession>
<gene>
    <name evidence="1" type="ORF">GJW-30_1_02202</name>
</gene>
<dbReference type="AlphaFoldDB" id="A0A0S3PUL7"/>
<dbReference type="Proteomes" id="UP000236884">
    <property type="component" value="Chromosome"/>
</dbReference>
<dbReference type="RefSeq" id="WP_096355239.1">
    <property type="nucleotide sequence ID" value="NZ_AP014946.1"/>
</dbReference>
<organism evidence="1 2">
    <name type="scientific">Variibacter gotjawalensis</name>
    <dbReference type="NCBI Taxonomy" id="1333996"/>
    <lineage>
        <taxon>Bacteria</taxon>
        <taxon>Pseudomonadati</taxon>
        <taxon>Pseudomonadota</taxon>
        <taxon>Alphaproteobacteria</taxon>
        <taxon>Hyphomicrobiales</taxon>
        <taxon>Nitrobacteraceae</taxon>
        <taxon>Variibacter</taxon>
    </lineage>
</organism>
<proteinExistence type="predicted"/>
<evidence type="ECO:0000313" key="2">
    <source>
        <dbReference type="Proteomes" id="UP000236884"/>
    </source>
</evidence>
<dbReference type="KEGG" id="vgo:GJW-30_1_02202"/>
<reference evidence="1 2" key="1">
    <citation type="submission" date="2015-08" db="EMBL/GenBank/DDBJ databases">
        <title>Investigation of the bacterial diversity of lava forest soil.</title>
        <authorList>
            <person name="Lee J.S."/>
        </authorList>
    </citation>
    <scope>NUCLEOTIDE SEQUENCE [LARGE SCALE GENOMIC DNA]</scope>
    <source>
        <strain evidence="1 2">GJW-30</strain>
    </source>
</reference>
<keyword evidence="2" id="KW-1185">Reference proteome</keyword>
<name>A0A0S3PUL7_9BRAD</name>